<dbReference type="Gene3D" id="3.30.70.330">
    <property type="match status" value="1"/>
</dbReference>
<dbReference type="AlphaFoldDB" id="A0A8J5ZVY1"/>
<protein>
    <submittedName>
        <fullName evidence="2">Heterogeneous nuclear ribonucleoprotein A1-like 2</fullName>
    </submittedName>
</protein>
<proteinExistence type="predicted"/>
<dbReference type="GO" id="GO:0071013">
    <property type="term" value="C:catalytic step 2 spliceosome"/>
    <property type="evidence" value="ECO:0007669"/>
    <property type="project" value="TreeGrafter"/>
</dbReference>
<dbReference type="PANTHER" id="PTHR48026">
    <property type="entry name" value="HOMOLOGOUS TO DROSOPHILA SQD (SQUID) PROTEIN"/>
    <property type="match status" value="1"/>
</dbReference>
<dbReference type="GO" id="GO:0003730">
    <property type="term" value="F:mRNA 3'-UTR binding"/>
    <property type="evidence" value="ECO:0007669"/>
    <property type="project" value="TreeGrafter"/>
</dbReference>
<dbReference type="InterPro" id="IPR012677">
    <property type="entry name" value="Nucleotide-bd_a/b_plait_sf"/>
</dbReference>
<evidence type="ECO:0000313" key="3">
    <source>
        <dbReference type="Proteomes" id="UP000700334"/>
    </source>
</evidence>
<reference evidence="2" key="1">
    <citation type="journal article" date="2021" name="Evol. Appl.">
        <title>The genome of the Pyrenean desman and the effects of bottlenecks and inbreeding on the genomic landscape of an endangered species.</title>
        <authorList>
            <person name="Escoda L."/>
            <person name="Castresana J."/>
        </authorList>
    </citation>
    <scope>NUCLEOTIDE SEQUENCE</scope>
    <source>
        <strain evidence="2">IBE-C5619</strain>
    </source>
</reference>
<gene>
    <name evidence="2" type="ORF">J0S82_013332</name>
</gene>
<dbReference type="InterPro" id="IPR035979">
    <property type="entry name" value="RBD_domain_sf"/>
</dbReference>
<dbReference type="PANTHER" id="PTHR48026:SF2">
    <property type="entry name" value="HETEROGENEOUS NUCLEAR RIBONUCLEOPROTEIN A1-RELATED"/>
    <property type="match status" value="1"/>
</dbReference>
<name>A0A8J5ZVY1_GALPY</name>
<feature type="non-terminal residue" evidence="2">
    <location>
        <position position="1"/>
    </location>
</feature>
<sequence>KGPQGFITAVRDPQRNLSFETTSVSQRSYFKQLGTLTDRVVMREPNAKHSQGLGFVTHYTVTRRQAAFVTSDDQDSVDKIVIQKHHIVNGYSYQRSKWFWKLWMWSEGSFSGNDHFDHEANFSGPGGYSCGCGASKDGYKGFGYEGKNKAAQERRAKEGTRKLQVITDLSTQAS</sequence>
<dbReference type="EMBL" id="JAGFMF010012021">
    <property type="protein sequence ID" value="KAG8508471.1"/>
    <property type="molecule type" value="Genomic_DNA"/>
</dbReference>
<keyword evidence="3" id="KW-1185">Reference proteome</keyword>
<dbReference type="Proteomes" id="UP000700334">
    <property type="component" value="Unassembled WGS sequence"/>
</dbReference>
<dbReference type="OrthoDB" id="1875751at2759"/>
<keyword evidence="2" id="KW-0687">Ribonucleoprotein</keyword>
<organism evidence="2 3">
    <name type="scientific">Galemys pyrenaicus</name>
    <name type="common">Iberian desman</name>
    <name type="synonym">Pyrenean desman</name>
    <dbReference type="NCBI Taxonomy" id="202257"/>
    <lineage>
        <taxon>Eukaryota</taxon>
        <taxon>Metazoa</taxon>
        <taxon>Chordata</taxon>
        <taxon>Craniata</taxon>
        <taxon>Vertebrata</taxon>
        <taxon>Euteleostomi</taxon>
        <taxon>Mammalia</taxon>
        <taxon>Eutheria</taxon>
        <taxon>Laurasiatheria</taxon>
        <taxon>Eulipotyphla</taxon>
        <taxon>Talpidae</taxon>
        <taxon>Galemys</taxon>
    </lineage>
</organism>
<accession>A0A8J5ZVY1</accession>
<keyword evidence="1" id="KW-0694">RNA-binding</keyword>
<evidence type="ECO:0000256" key="1">
    <source>
        <dbReference type="ARBA" id="ARBA00022884"/>
    </source>
</evidence>
<dbReference type="SUPFAM" id="SSF54928">
    <property type="entry name" value="RNA-binding domain, RBD"/>
    <property type="match status" value="1"/>
</dbReference>
<feature type="non-terminal residue" evidence="2">
    <location>
        <position position="174"/>
    </location>
</feature>
<dbReference type="GO" id="GO:0000398">
    <property type="term" value="P:mRNA splicing, via spliceosome"/>
    <property type="evidence" value="ECO:0007669"/>
    <property type="project" value="TreeGrafter"/>
</dbReference>
<comment type="caution">
    <text evidence="2">The sequence shown here is derived from an EMBL/GenBank/DDBJ whole genome shotgun (WGS) entry which is preliminary data.</text>
</comment>
<evidence type="ECO:0000313" key="2">
    <source>
        <dbReference type="EMBL" id="KAG8508471.1"/>
    </source>
</evidence>